<comment type="caution">
    <text evidence="4">The sequence shown here is derived from an EMBL/GenBank/DDBJ whole genome shotgun (WGS) entry which is preliminary data.</text>
</comment>
<reference evidence="4" key="1">
    <citation type="journal article" date="2014" name="Int. J. Syst. Evol. Microbiol.">
        <title>Complete genome sequence of Corynebacterium casei LMG S-19264T (=DSM 44701T), isolated from a smear-ripened cheese.</title>
        <authorList>
            <consortium name="US DOE Joint Genome Institute (JGI-PGF)"/>
            <person name="Walter F."/>
            <person name="Albersmeier A."/>
            <person name="Kalinowski J."/>
            <person name="Ruckert C."/>
        </authorList>
    </citation>
    <scope>NUCLEOTIDE SEQUENCE</scope>
    <source>
        <strain evidence="4">CGMCC 1.15447</strain>
    </source>
</reference>
<evidence type="ECO:0000256" key="1">
    <source>
        <dbReference type="SAM" id="MobiDB-lite"/>
    </source>
</evidence>
<accession>A0A916RIM9</accession>
<feature type="domain" description="VWFA" evidence="3">
    <location>
        <begin position="110"/>
        <end position="338"/>
    </location>
</feature>
<gene>
    <name evidence="4" type="ORF">GCM10011507_06080</name>
</gene>
<keyword evidence="5" id="KW-1185">Reference proteome</keyword>
<organism evidence="4 5">
    <name type="scientific">Edaphobacter acidisoli</name>
    <dbReference type="NCBI Taxonomy" id="2040573"/>
    <lineage>
        <taxon>Bacteria</taxon>
        <taxon>Pseudomonadati</taxon>
        <taxon>Acidobacteriota</taxon>
        <taxon>Terriglobia</taxon>
        <taxon>Terriglobales</taxon>
        <taxon>Acidobacteriaceae</taxon>
        <taxon>Edaphobacter</taxon>
    </lineage>
</organism>
<evidence type="ECO:0000259" key="3">
    <source>
        <dbReference type="PROSITE" id="PS50234"/>
    </source>
</evidence>
<evidence type="ECO:0000313" key="4">
    <source>
        <dbReference type="EMBL" id="GGA57477.1"/>
    </source>
</evidence>
<protein>
    <recommendedName>
        <fullName evidence="3">VWFA domain-containing protein</fullName>
    </recommendedName>
</protein>
<dbReference type="Pfam" id="PF00092">
    <property type="entry name" value="VWA"/>
    <property type="match status" value="1"/>
</dbReference>
<dbReference type="EMBL" id="BMJB01000001">
    <property type="protein sequence ID" value="GGA57477.1"/>
    <property type="molecule type" value="Genomic_DNA"/>
</dbReference>
<dbReference type="InterPro" id="IPR002035">
    <property type="entry name" value="VWF_A"/>
</dbReference>
<dbReference type="AlphaFoldDB" id="A0A916RIM9"/>
<name>A0A916RIM9_9BACT</name>
<dbReference type="RefSeq" id="WP_188757840.1">
    <property type="nucleotide sequence ID" value="NZ_BMJB01000001.1"/>
</dbReference>
<proteinExistence type="predicted"/>
<sequence>MMTHSNRTPSKLLLLLSALLFALPAVPAQTDAQQSSGASTQQNGTQNGTQQQPQDQAEPGPTTDNGGIIVRKKSTDNTPPPPPAPAEPKVKNPDNATYSLRVDVPVVRLDVNVILDKTHQFVPGLKPGNFLILEDGVPQTITSVRTTQAPITAVMLLEFAANSYYYIYDMQNAAYTFFQTLKPDDYVAVMTYDLKTHILTDFTNNKDIIAQALQSLVIPTFSDTDMFDALYETLDRLSRVPGRKYVILIGTGRDTFSKLTLDKMLAKIKATPNVTIFTIGTGAWLNEMYGGQGGMMSSMRDLNYLQAQNQLKTFAAMTGGLSFSPVFQGELPDIFNQINASIRNQYVLTYRPTNTADNGAYRHVKVLLVDNEGHPLRMQDEKGKPQKYSIITRDGYYAKLPVE</sequence>
<feature type="chain" id="PRO_5036988128" description="VWFA domain-containing protein" evidence="2">
    <location>
        <begin position="28"/>
        <end position="403"/>
    </location>
</feature>
<evidence type="ECO:0000313" key="5">
    <source>
        <dbReference type="Proteomes" id="UP000648801"/>
    </source>
</evidence>
<dbReference type="SUPFAM" id="SSF53300">
    <property type="entry name" value="vWA-like"/>
    <property type="match status" value="1"/>
</dbReference>
<keyword evidence="2" id="KW-0732">Signal</keyword>
<dbReference type="Proteomes" id="UP000648801">
    <property type="component" value="Unassembled WGS sequence"/>
</dbReference>
<feature type="signal peptide" evidence="2">
    <location>
        <begin position="1"/>
        <end position="27"/>
    </location>
</feature>
<feature type="compositionally biased region" description="Low complexity" evidence="1">
    <location>
        <begin position="40"/>
        <end position="56"/>
    </location>
</feature>
<dbReference type="InterPro" id="IPR017802">
    <property type="entry name" value="VWFA-rel_acidobac-type"/>
</dbReference>
<reference evidence="4" key="2">
    <citation type="submission" date="2020-09" db="EMBL/GenBank/DDBJ databases">
        <authorList>
            <person name="Sun Q."/>
            <person name="Zhou Y."/>
        </authorList>
    </citation>
    <scope>NUCLEOTIDE SEQUENCE</scope>
    <source>
        <strain evidence="4">CGMCC 1.15447</strain>
    </source>
</reference>
<dbReference type="NCBIfam" id="TIGR03436">
    <property type="entry name" value="acidobact_VWFA"/>
    <property type="match status" value="1"/>
</dbReference>
<dbReference type="CDD" id="cd00198">
    <property type="entry name" value="vWFA"/>
    <property type="match status" value="1"/>
</dbReference>
<feature type="region of interest" description="Disordered" evidence="1">
    <location>
        <begin position="31"/>
        <end position="95"/>
    </location>
</feature>
<dbReference type="PROSITE" id="PS50234">
    <property type="entry name" value="VWFA"/>
    <property type="match status" value="1"/>
</dbReference>
<dbReference type="Gene3D" id="3.40.50.410">
    <property type="entry name" value="von Willebrand factor, type A domain"/>
    <property type="match status" value="1"/>
</dbReference>
<dbReference type="InterPro" id="IPR036465">
    <property type="entry name" value="vWFA_dom_sf"/>
</dbReference>
<evidence type="ECO:0000256" key="2">
    <source>
        <dbReference type="SAM" id="SignalP"/>
    </source>
</evidence>